<feature type="signal peptide" evidence="1">
    <location>
        <begin position="1"/>
        <end position="28"/>
    </location>
</feature>
<proteinExistence type="predicted"/>
<keyword evidence="4" id="KW-1185">Reference proteome</keyword>
<feature type="domain" description="M23ase beta-sheet core" evidence="2">
    <location>
        <begin position="257"/>
        <end position="341"/>
    </location>
</feature>
<dbReference type="Gene3D" id="2.70.70.10">
    <property type="entry name" value="Glucose Permease (Domain IIA)"/>
    <property type="match status" value="1"/>
</dbReference>
<name>A0A542ZTA2_9ACTN</name>
<protein>
    <submittedName>
        <fullName evidence="3">Peptidase M23-like protein</fullName>
    </submittedName>
</protein>
<dbReference type="GO" id="GO:0004222">
    <property type="term" value="F:metalloendopeptidase activity"/>
    <property type="evidence" value="ECO:0007669"/>
    <property type="project" value="TreeGrafter"/>
</dbReference>
<gene>
    <name evidence="3" type="ORF">FB460_1332</name>
</gene>
<evidence type="ECO:0000259" key="2">
    <source>
        <dbReference type="Pfam" id="PF01551"/>
    </source>
</evidence>
<comment type="caution">
    <text evidence="3">The sequence shown here is derived from an EMBL/GenBank/DDBJ whole genome shotgun (WGS) entry which is preliminary data.</text>
</comment>
<dbReference type="SUPFAM" id="SSF51261">
    <property type="entry name" value="Duplicated hybrid motif"/>
    <property type="match status" value="1"/>
</dbReference>
<dbReference type="InterPro" id="IPR050570">
    <property type="entry name" value="Cell_wall_metabolism_enzyme"/>
</dbReference>
<dbReference type="Pfam" id="PF01551">
    <property type="entry name" value="Peptidase_M23"/>
    <property type="match status" value="1"/>
</dbReference>
<dbReference type="AlphaFoldDB" id="A0A542ZTA2"/>
<dbReference type="Proteomes" id="UP000316196">
    <property type="component" value="Unassembled WGS sequence"/>
</dbReference>
<accession>A0A542ZTA2</accession>
<evidence type="ECO:0000313" key="3">
    <source>
        <dbReference type="EMBL" id="TQL63517.1"/>
    </source>
</evidence>
<keyword evidence="1" id="KW-0732">Signal</keyword>
<reference evidence="3 4" key="1">
    <citation type="submission" date="2019-06" db="EMBL/GenBank/DDBJ databases">
        <title>Sequencing the genomes of 1000 actinobacteria strains.</title>
        <authorList>
            <person name="Klenk H.-P."/>
        </authorList>
    </citation>
    <scope>NUCLEOTIDE SEQUENCE [LARGE SCALE GENOMIC DNA]</scope>
    <source>
        <strain evidence="3 4">DSM 8251</strain>
    </source>
</reference>
<feature type="chain" id="PRO_5021813176" evidence="1">
    <location>
        <begin position="29"/>
        <end position="374"/>
    </location>
</feature>
<dbReference type="EMBL" id="VFOR01000001">
    <property type="protein sequence ID" value="TQL63517.1"/>
    <property type="molecule type" value="Genomic_DNA"/>
</dbReference>
<dbReference type="PANTHER" id="PTHR21666">
    <property type="entry name" value="PEPTIDASE-RELATED"/>
    <property type="match status" value="1"/>
</dbReference>
<evidence type="ECO:0000313" key="4">
    <source>
        <dbReference type="Proteomes" id="UP000316196"/>
    </source>
</evidence>
<dbReference type="InterPro" id="IPR016047">
    <property type="entry name" value="M23ase_b-sheet_dom"/>
</dbReference>
<evidence type="ECO:0000256" key="1">
    <source>
        <dbReference type="SAM" id="SignalP"/>
    </source>
</evidence>
<dbReference type="OrthoDB" id="2607492at2"/>
<organism evidence="3 4">
    <name type="scientific">Propioniferax innocua</name>
    <dbReference type="NCBI Taxonomy" id="1753"/>
    <lineage>
        <taxon>Bacteria</taxon>
        <taxon>Bacillati</taxon>
        <taxon>Actinomycetota</taxon>
        <taxon>Actinomycetes</taxon>
        <taxon>Propionibacteriales</taxon>
        <taxon>Propionibacteriaceae</taxon>
        <taxon>Propioniferax</taxon>
    </lineage>
</organism>
<dbReference type="CDD" id="cd12797">
    <property type="entry name" value="M23_peptidase"/>
    <property type="match status" value="1"/>
</dbReference>
<dbReference type="RefSeq" id="WP_142093230.1">
    <property type="nucleotide sequence ID" value="NZ_BAAAMD010000002.1"/>
</dbReference>
<sequence>MLKKFAIGAAGLATFVGGAALVVPQAEAAAETVPATVTVGEGYHLNVRSEANGDAAVRSMFPDQSVIELHCRTEGSSAEGPRGSSSNWYGVRGGGFVAGAWLDQEPEMTACGDSAAPMFGVTATGFGGSVNVREGASADSRALASVADGGRTEAECWVQGTSHTNDAGRTSDWWLRTAEGFMSEAFAELDATASSTLPICGEGGAPEQPAPEDPGAGEGEYPFHGQFHLPFANGTEVPVTQGPYGSFSHNNANNFHAVDLALPLGTPLLATGPGIIKVASDRGDGYGNTVYIDHGDNRCTQLAHMNSIGVSVGDRVQTGQYVGELGTTGQSTGPHLHWNIVACDGYVSLETPNTVEAGTNYVEGTSIVSQNPGA</sequence>
<dbReference type="PANTHER" id="PTHR21666:SF270">
    <property type="entry name" value="MUREIN HYDROLASE ACTIVATOR ENVC"/>
    <property type="match status" value="1"/>
</dbReference>
<dbReference type="InterPro" id="IPR011055">
    <property type="entry name" value="Dup_hybrid_motif"/>
</dbReference>